<protein>
    <recommendedName>
        <fullName evidence="1">Integrase catalytic domain-containing protein</fullName>
    </recommendedName>
</protein>
<sequence length="262" mass="30580">MFKRYLVSQNVLLKQKRLRSCYLDVRISENAPMSYRIHRRVYHVRSPLTLWHIDGHHKFDKYGFIIHGAIDGYSRLIPYISLEDNDNSETVAGLFEKSVEEWGYPASVRSDLGGENVLVAYFMIKVRGVNRNSFRTGKSVHNQRVERLWKDAIERCTITFMEMFQEMQTDGLLDVDSEMDLLCLHMVAYDVIQRSLQAFKNAWNCHPIRTEQHKSPMELYISGLNQLMEDEEQGKFEGQVTELIQVKIIGSFSTVLSNFVFL</sequence>
<feature type="domain" description="Integrase catalytic" evidence="1">
    <location>
        <begin position="43"/>
        <end position="224"/>
    </location>
</feature>
<evidence type="ECO:0000313" key="3">
    <source>
        <dbReference type="Proteomes" id="UP001234178"/>
    </source>
</evidence>
<comment type="caution">
    <text evidence="2">The sequence shown here is derived from an EMBL/GenBank/DDBJ whole genome shotgun (WGS) entry which is preliminary data.</text>
</comment>
<dbReference type="Gene3D" id="3.30.420.10">
    <property type="entry name" value="Ribonuclease H-like superfamily/Ribonuclease H"/>
    <property type="match status" value="1"/>
</dbReference>
<dbReference type="PANTHER" id="PTHR46791">
    <property type="entry name" value="EXPRESSED PROTEIN"/>
    <property type="match status" value="1"/>
</dbReference>
<organism evidence="2 3">
    <name type="scientific">Daphnia magna</name>
    <dbReference type="NCBI Taxonomy" id="35525"/>
    <lineage>
        <taxon>Eukaryota</taxon>
        <taxon>Metazoa</taxon>
        <taxon>Ecdysozoa</taxon>
        <taxon>Arthropoda</taxon>
        <taxon>Crustacea</taxon>
        <taxon>Branchiopoda</taxon>
        <taxon>Diplostraca</taxon>
        <taxon>Cladocera</taxon>
        <taxon>Anomopoda</taxon>
        <taxon>Daphniidae</taxon>
        <taxon>Daphnia</taxon>
    </lineage>
</organism>
<dbReference type="InterPro" id="IPR036397">
    <property type="entry name" value="RNaseH_sf"/>
</dbReference>
<dbReference type="InterPro" id="IPR012337">
    <property type="entry name" value="RNaseH-like_sf"/>
</dbReference>
<dbReference type="InterPro" id="IPR001584">
    <property type="entry name" value="Integrase_cat-core"/>
</dbReference>
<dbReference type="PROSITE" id="PS50994">
    <property type="entry name" value="INTEGRASE"/>
    <property type="match status" value="1"/>
</dbReference>
<dbReference type="InterPro" id="IPR058913">
    <property type="entry name" value="Integrase_dom_put"/>
</dbReference>
<keyword evidence="3" id="KW-1185">Reference proteome</keyword>
<gene>
    <name evidence="2" type="ORF">OUZ56_026216</name>
</gene>
<evidence type="ECO:0000259" key="1">
    <source>
        <dbReference type="PROSITE" id="PS50994"/>
    </source>
</evidence>
<accession>A0ABQ9ZL59</accession>
<dbReference type="PANTHER" id="PTHR46791:SF5">
    <property type="entry name" value="CLR5 DOMAIN-CONTAINING PROTEIN-RELATED"/>
    <property type="match status" value="1"/>
</dbReference>
<dbReference type="Proteomes" id="UP001234178">
    <property type="component" value="Unassembled WGS sequence"/>
</dbReference>
<dbReference type="Pfam" id="PF24764">
    <property type="entry name" value="rva_4"/>
    <property type="match status" value="1"/>
</dbReference>
<name>A0ABQ9ZL59_9CRUS</name>
<dbReference type="EMBL" id="JAOYFB010000004">
    <property type="protein sequence ID" value="KAK4013664.1"/>
    <property type="molecule type" value="Genomic_DNA"/>
</dbReference>
<reference evidence="2 3" key="1">
    <citation type="journal article" date="2023" name="Nucleic Acids Res.">
        <title>The hologenome of Daphnia magna reveals possible DNA methylation and microbiome-mediated evolution of the host genome.</title>
        <authorList>
            <person name="Chaturvedi A."/>
            <person name="Li X."/>
            <person name="Dhandapani V."/>
            <person name="Marshall H."/>
            <person name="Kissane S."/>
            <person name="Cuenca-Cambronero M."/>
            <person name="Asole G."/>
            <person name="Calvet F."/>
            <person name="Ruiz-Romero M."/>
            <person name="Marangio P."/>
            <person name="Guigo R."/>
            <person name="Rago D."/>
            <person name="Mirbahai L."/>
            <person name="Eastwood N."/>
            <person name="Colbourne J.K."/>
            <person name="Zhou J."/>
            <person name="Mallon E."/>
            <person name="Orsini L."/>
        </authorList>
    </citation>
    <scope>NUCLEOTIDE SEQUENCE [LARGE SCALE GENOMIC DNA]</scope>
    <source>
        <strain evidence="2">LRV0_1</strain>
    </source>
</reference>
<proteinExistence type="predicted"/>
<evidence type="ECO:0000313" key="2">
    <source>
        <dbReference type="EMBL" id="KAK4013664.1"/>
    </source>
</evidence>
<dbReference type="SUPFAM" id="SSF53098">
    <property type="entry name" value="Ribonuclease H-like"/>
    <property type="match status" value="1"/>
</dbReference>